<dbReference type="PIRSF" id="PIRSF019693">
    <property type="entry name" value="VAMP-associated"/>
    <property type="match status" value="1"/>
</dbReference>
<dbReference type="InterPro" id="IPR016763">
    <property type="entry name" value="VAP"/>
</dbReference>
<dbReference type="STRING" id="4829.A0A163K208"/>
<reference evidence="8" key="1">
    <citation type="submission" date="2016-04" db="EMBL/GenBank/DDBJ databases">
        <authorList>
            <person name="Evans L.H."/>
            <person name="Alamgir A."/>
            <person name="Owens N."/>
            <person name="Weber N.D."/>
            <person name="Virtaneva K."/>
            <person name="Barbian K."/>
            <person name="Babar A."/>
            <person name="Rosenke K."/>
        </authorList>
    </citation>
    <scope>NUCLEOTIDE SEQUENCE [LARGE SCALE GENOMIC DNA]</scope>
    <source>
        <strain evidence="8">CBS 101.48</strain>
    </source>
</reference>
<sequence length="225" mass="25035">MSVQLEPYDVLTFKRPLTRTTKETLNITNPNAHDIAFKVKTTAPKLYCVRPNAGVVPAGQSLEVQVMLQPFKEEPPLDQKCKDKFLVQTVPMEYDWKSLELADLWSHVESNAKNKIQQIKLRCNYVGENEDKVSADLNVDSLAAESDLKRDSVSATTGVSPVVDDVARLRSELDLYKNELQALRERAPPAVDGTLTKKNGISLPIVAAIALIAFLVPFVIFRQSA</sequence>
<keyword evidence="3 6" id="KW-0812">Transmembrane</keyword>
<dbReference type="GO" id="GO:0005886">
    <property type="term" value="C:plasma membrane"/>
    <property type="evidence" value="ECO:0007669"/>
    <property type="project" value="TreeGrafter"/>
</dbReference>
<evidence type="ECO:0000256" key="1">
    <source>
        <dbReference type="ARBA" id="ARBA00004211"/>
    </source>
</evidence>
<dbReference type="Pfam" id="PF00635">
    <property type="entry name" value="Motile_Sperm"/>
    <property type="match status" value="1"/>
</dbReference>
<dbReference type="GO" id="GO:0090158">
    <property type="term" value="P:endoplasmic reticulum membrane organization"/>
    <property type="evidence" value="ECO:0007669"/>
    <property type="project" value="TreeGrafter"/>
</dbReference>
<evidence type="ECO:0000256" key="6">
    <source>
        <dbReference type="SAM" id="Phobius"/>
    </source>
</evidence>
<organism evidence="8">
    <name type="scientific">Absidia glauca</name>
    <name type="common">Pin mould</name>
    <dbReference type="NCBI Taxonomy" id="4829"/>
    <lineage>
        <taxon>Eukaryota</taxon>
        <taxon>Fungi</taxon>
        <taxon>Fungi incertae sedis</taxon>
        <taxon>Mucoromycota</taxon>
        <taxon>Mucoromycotina</taxon>
        <taxon>Mucoromycetes</taxon>
        <taxon>Mucorales</taxon>
        <taxon>Cunninghamellaceae</taxon>
        <taxon>Absidia</taxon>
    </lineage>
</organism>
<dbReference type="PANTHER" id="PTHR10809">
    <property type="entry name" value="VESICLE-ASSOCIATED MEMBRANE PROTEIN-ASSOCIATED PROTEIN"/>
    <property type="match status" value="1"/>
</dbReference>
<evidence type="ECO:0000259" key="7">
    <source>
        <dbReference type="PROSITE" id="PS50202"/>
    </source>
</evidence>
<feature type="transmembrane region" description="Helical" evidence="6">
    <location>
        <begin position="201"/>
        <end position="221"/>
    </location>
</feature>
<evidence type="ECO:0000256" key="5">
    <source>
        <dbReference type="ARBA" id="ARBA00023136"/>
    </source>
</evidence>
<keyword evidence="5 6" id="KW-0472">Membrane</keyword>
<evidence type="ECO:0000313" key="9">
    <source>
        <dbReference type="Proteomes" id="UP000078561"/>
    </source>
</evidence>
<dbReference type="OrthoDB" id="264603at2759"/>
<comment type="similarity">
    <text evidence="2">Belongs to the VAMP-associated protein (VAP) (TC 9.B.17) family.</text>
</comment>
<dbReference type="GO" id="GO:0005789">
    <property type="term" value="C:endoplasmic reticulum membrane"/>
    <property type="evidence" value="ECO:0007669"/>
    <property type="project" value="InterPro"/>
</dbReference>
<dbReference type="PROSITE" id="PS50202">
    <property type="entry name" value="MSP"/>
    <property type="match status" value="1"/>
</dbReference>
<dbReference type="Gene3D" id="2.60.40.10">
    <property type="entry name" value="Immunoglobulins"/>
    <property type="match status" value="1"/>
</dbReference>
<dbReference type="GO" id="GO:0033149">
    <property type="term" value="F:FFAT motif binding"/>
    <property type="evidence" value="ECO:0007669"/>
    <property type="project" value="TreeGrafter"/>
</dbReference>
<feature type="domain" description="MSP" evidence="7">
    <location>
        <begin position="2"/>
        <end position="126"/>
    </location>
</feature>
<gene>
    <name evidence="8" type="primary">ABSGL_10841.1 scaffold 12033</name>
</gene>
<dbReference type="AlphaFoldDB" id="A0A163K208"/>
<proteinExistence type="inferred from homology"/>
<dbReference type="InterPro" id="IPR013783">
    <property type="entry name" value="Ig-like_fold"/>
</dbReference>
<keyword evidence="4 6" id="KW-1133">Transmembrane helix</keyword>
<dbReference type="InterPro" id="IPR000535">
    <property type="entry name" value="MSP_dom"/>
</dbReference>
<dbReference type="InterPro" id="IPR008962">
    <property type="entry name" value="PapD-like_sf"/>
</dbReference>
<evidence type="ECO:0000313" key="8">
    <source>
        <dbReference type="EMBL" id="SAM04975.1"/>
    </source>
</evidence>
<dbReference type="Proteomes" id="UP000078561">
    <property type="component" value="Unassembled WGS sequence"/>
</dbReference>
<evidence type="ECO:0000256" key="4">
    <source>
        <dbReference type="ARBA" id="ARBA00022989"/>
    </source>
</evidence>
<dbReference type="SUPFAM" id="SSF49354">
    <property type="entry name" value="PapD-like"/>
    <property type="match status" value="1"/>
</dbReference>
<name>A0A163K208_ABSGL</name>
<dbReference type="GO" id="GO:0061817">
    <property type="term" value="P:endoplasmic reticulum-plasma membrane tethering"/>
    <property type="evidence" value="ECO:0007669"/>
    <property type="project" value="TreeGrafter"/>
</dbReference>
<accession>A0A163K208</accession>
<dbReference type="InParanoid" id="A0A163K208"/>
<comment type="subcellular location">
    <subcellularLocation>
        <location evidence="1">Membrane</location>
        <topology evidence="1">Single-pass type IV membrane protein</topology>
    </subcellularLocation>
</comment>
<dbReference type="EMBL" id="LT554417">
    <property type="protein sequence ID" value="SAM04975.1"/>
    <property type="molecule type" value="Genomic_DNA"/>
</dbReference>
<dbReference type="OMA" id="MNIEPRE"/>
<evidence type="ECO:0000256" key="3">
    <source>
        <dbReference type="ARBA" id="ARBA00022692"/>
    </source>
</evidence>
<protein>
    <recommendedName>
        <fullName evidence="7">MSP domain-containing protein</fullName>
    </recommendedName>
</protein>
<dbReference type="PANTHER" id="PTHR10809:SF6">
    <property type="entry name" value="AT11025P-RELATED"/>
    <property type="match status" value="1"/>
</dbReference>
<keyword evidence="9" id="KW-1185">Reference proteome</keyword>
<evidence type="ECO:0000256" key="2">
    <source>
        <dbReference type="ARBA" id="ARBA00008932"/>
    </source>
</evidence>